<reference evidence="3 4" key="1">
    <citation type="journal article" date="2014" name="J. Biotechnol.">
        <title>Complete genome sequence of the actinobacterium Amycolatopsis japonica MG417-CF17(T) (=DSM 44213T) producing (S,S)-N,N'-ethylenediaminedisuccinic acid.</title>
        <authorList>
            <person name="Stegmann E."/>
            <person name="Albersmeier A."/>
            <person name="Spohn M."/>
            <person name="Gert H."/>
            <person name="Weber T."/>
            <person name="Wohlleben W."/>
            <person name="Kalinowski J."/>
            <person name="Ruckert C."/>
        </authorList>
    </citation>
    <scope>NUCLEOTIDE SEQUENCE [LARGE SCALE GENOMIC DNA]</scope>
    <source>
        <strain evidence="4">MG417-CF17 (DSM 44213)</strain>
    </source>
</reference>
<evidence type="ECO:0000256" key="1">
    <source>
        <dbReference type="SAM" id="MobiDB-lite"/>
    </source>
</evidence>
<name>A0A075VDX5_9PSEU</name>
<dbReference type="Gene3D" id="3.30.950.30">
    <property type="entry name" value="Schlafen, AAA domain"/>
    <property type="match status" value="1"/>
</dbReference>
<proteinExistence type="predicted"/>
<accession>A0A075VDX5</accession>
<feature type="domain" description="Schlafen AlbA-2" evidence="2">
    <location>
        <begin position="22"/>
        <end position="139"/>
    </location>
</feature>
<dbReference type="RefSeq" id="WP_038521754.1">
    <property type="nucleotide sequence ID" value="NZ_CP008953.1"/>
</dbReference>
<dbReference type="Proteomes" id="UP000028492">
    <property type="component" value="Chromosome"/>
</dbReference>
<dbReference type="Pfam" id="PF04326">
    <property type="entry name" value="SLFN_AlbA_2"/>
    <property type="match status" value="1"/>
</dbReference>
<dbReference type="KEGG" id="aja:AJAP_41550"/>
<dbReference type="Gene3D" id="1.10.10.10">
    <property type="entry name" value="Winged helix-like DNA-binding domain superfamily/Winged helix DNA-binding domain"/>
    <property type="match status" value="1"/>
</dbReference>
<dbReference type="InterPro" id="IPR007421">
    <property type="entry name" value="Schlafen_AlbA_2_dom"/>
</dbReference>
<dbReference type="EMBL" id="CP008953">
    <property type="protein sequence ID" value="AIG81085.1"/>
    <property type="molecule type" value="Genomic_DNA"/>
</dbReference>
<protein>
    <recommendedName>
        <fullName evidence="2">Schlafen AlbA-2 domain-containing protein</fullName>
    </recommendedName>
</protein>
<dbReference type="InterPro" id="IPR038461">
    <property type="entry name" value="Schlafen_AlbA_2_dom_sf"/>
</dbReference>
<organism evidence="3 4">
    <name type="scientific">Amycolatopsis japonica</name>
    <dbReference type="NCBI Taxonomy" id="208439"/>
    <lineage>
        <taxon>Bacteria</taxon>
        <taxon>Bacillati</taxon>
        <taxon>Actinomycetota</taxon>
        <taxon>Actinomycetes</taxon>
        <taxon>Pseudonocardiales</taxon>
        <taxon>Pseudonocardiaceae</taxon>
        <taxon>Amycolatopsis</taxon>
        <taxon>Amycolatopsis japonica group</taxon>
    </lineage>
</organism>
<dbReference type="STRING" id="208439.AJAP_41550"/>
<sequence length="583" mass="63684">MLYDDLAEIIANLRGLGGDHAFVEAKRAESKLPKSVRETLSAFANTSGGVLILGLDETQGFEATGVRDPAKMEADLAALCSENLEPPLRPLIGTHRFEGADLVVAEIPELPPGSKPSFNRGVGMTQGSFVRVADGDRRLSPYEVQLMMANRGQPRDDEQPVAGTTIANLDHALVDTFLSRLRRHRSRAFANLDTTAALRRAKVLVGTELSLAGLLALGEYPQEFFPQLMLTFVHYPTKSGPDPRNGTRFIDNVAAEGPIPVMVDEALIALRRNMKRRSTVRGAGRAETYEYPETALREAVVNALVHRDYSGTSHGTQVQVEMYPDRLLIRNPGGLYGSVREENLGVEGTSSARNATLLKILEDTPLPGSDRPICENRGSGIPAMLAAMRDAKLSPPRFADDISAFSATFPNHTLMGDDAVRWIASLDEHGLTDSQCHGLAMLFHGETLNNQAYRNANDLDSRVATEELGDLVARGLLVPAGGRRYAHYTLAEDAAPAPTDSTDSPAPPKRRADRREEILDALGDDEATRADLVAVTGLHDRTMTRWLTVLLRQGLIEATERNLRSPNVRYRRTSKRTLDETGG</sequence>
<dbReference type="SUPFAM" id="SSF46785">
    <property type="entry name" value="Winged helix' DNA-binding domain"/>
    <property type="match status" value="1"/>
</dbReference>
<dbReference type="PANTHER" id="PTHR30595:SF6">
    <property type="entry name" value="SCHLAFEN ALBA-2 DOMAIN-CONTAINING PROTEIN"/>
    <property type="match status" value="1"/>
</dbReference>
<gene>
    <name evidence="3" type="ORF">AJAP_41550</name>
</gene>
<dbReference type="AlphaFoldDB" id="A0A075VDX5"/>
<dbReference type="InterPro" id="IPR036388">
    <property type="entry name" value="WH-like_DNA-bd_sf"/>
</dbReference>
<dbReference type="eggNOG" id="COG2865">
    <property type="taxonomic scope" value="Bacteria"/>
</dbReference>
<dbReference type="Pfam" id="PF13749">
    <property type="entry name" value="HATPase_c_4"/>
    <property type="match status" value="1"/>
</dbReference>
<evidence type="ECO:0000259" key="2">
    <source>
        <dbReference type="Pfam" id="PF04326"/>
    </source>
</evidence>
<dbReference type="InterPro" id="IPR038475">
    <property type="entry name" value="RecG_C_sf"/>
</dbReference>
<feature type="region of interest" description="Disordered" evidence="1">
    <location>
        <begin position="492"/>
        <end position="512"/>
    </location>
</feature>
<dbReference type="Gene3D" id="3.30.565.60">
    <property type="match status" value="1"/>
</dbReference>
<evidence type="ECO:0000313" key="3">
    <source>
        <dbReference type="EMBL" id="AIG81085.1"/>
    </source>
</evidence>
<keyword evidence="4" id="KW-1185">Reference proteome</keyword>
<dbReference type="PANTHER" id="PTHR30595">
    <property type="entry name" value="GLPR-RELATED TRANSCRIPTIONAL REPRESSOR"/>
    <property type="match status" value="1"/>
</dbReference>
<dbReference type="InterPro" id="IPR036390">
    <property type="entry name" value="WH_DNA-bd_sf"/>
</dbReference>
<dbReference type="HOGENOM" id="CLU_024970_6_0_11"/>
<evidence type="ECO:0000313" key="4">
    <source>
        <dbReference type="Proteomes" id="UP000028492"/>
    </source>
</evidence>